<dbReference type="NCBIfam" id="TIGR04448">
    <property type="entry name" value="creatininase"/>
    <property type="match status" value="1"/>
</dbReference>
<keyword evidence="2" id="KW-0479">Metal-binding</keyword>
<evidence type="ECO:0000313" key="6">
    <source>
        <dbReference type="EMBL" id="OAV59216.1"/>
    </source>
</evidence>
<comment type="caution">
    <text evidence="6">The sequence shown here is derived from an EMBL/GenBank/DDBJ whole genome shotgun (WGS) entry which is preliminary data.</text>
</comment>
<dbReference type="PANTHER" id="PTHR35005">
    <property type="entry name" value="3-DEHYDRO-SCYLLO-INOSOSE HYDROLASE"/>
    <property type="match status" value="1"/>
</dbReference>
<keyword evidence="3" id="KW-0378">Hydrolase</keyword>
<dbReference type="Pfam" id="PF02633">
    <property type="entry name" value="Creatininase"/>
    <property type="match status" value="1"/>
</dbReference>
<dbReference type="EMBL" id="LXEY01000022">
    <property type="protein sequence ID" value="OAV59216.1"/>
    <property type="molecule type" value="Genomic_DNA"/>
</dbReference>
<dbReference type="SUPFAM" id="SSF102215">
    <property type="entry name" value="Creatininase"/>
    <property type="match status" value="1"/>
</dbReference>
<evidence type="ECO:0000256" key="5">
    <source>
        <dbReference type="ARBA" id="ARBA00024029"/>
    </source>
</evidence>
<dbReference type="InterPro" id="IPR031034">
    <property type="entry name" value="Creatininase"/>
</dbReference>
<proteinExistence type="inferred from homology"/>
<dbReference type="GO" id="GO:0006601">
    <property type="term" value="P:creatine biosynthetic process"/>
    <property type="evidence" value="ECO:0007669"/>
    <property type="project" value="InterPro"/>
</dbReference>
<dbReference type="STRING" id="1837282.A6F49_15155"/>
<dbReference type="AlphaFoldDB" id="A0A1B7LVZ3"/>
<evidence type="ECO:0000256" key="3">
    <source>
        <dbReference type="ARBA" id="ARBA00022801"/>
    </source>
</evidence>
<dbReference type="GO" id="GO:0016811">
    <property type="term" value="F:hydrolase activity, acting on carbon-nitrogen (but not peptide) bonds, in linear amides"/>
    <property type="evidence" value="ECO:0007669"/>
    <property type="project" value="TreeGrafter"/>
</dbReference>
<dbReference type="RefSeq" id="WP_043058820.1">
    <property type="nucleotide sequence ID" value="NZ_LXEY01000022.1"/>
</dbReference>
<sequence length="264" mass="28262">MSSVFLEDLDADTYAQYLGREASTVIIPTGATEQHGPHMPLGVDAMLSSAIAAAVAEEIGALVAPVFSYGYKSQPRSGGGDHRVGTTSVSGTTMIHLVEDVVGSFLEQGFQNVVVLNGHFENYQFIYEGLDNAIAKARASRTSARGVLMSYWDFVDDATLQSVFPNGFLGWDIEHGGVLETSLMLLLHPEKVDMSRVVDHPPAQLTNYDIFPEDPTRTPSSGCLSSAIDATAEKGQQLFAAVRGALASALISELQLMAATRKAH</sequence>
<dbReference type="GO" id="GO:0046872">
    <property type="term" value="F:metal ion binding"/>
    <property type="evidence" value="ECO:0007669"/>
    <property type="project" value="UniProtKB-KW"/>
</dbReference>
<evidence type="ECO:0000256" key="4">
    <source>
        <dbReference type="ARBA" id="ARBA00022833"/>
    </source>
</evidence>
<comment type="cofactor">
    <cofactor evidence="1">
        <name>Zn(2+)</name>
        <dbReference type="ChEBI" id="CHEBI:29105"/>
    </cofactor>
</comment>
<keyword evidence="4" id="KW-0862">Zinc</keyword>
<name>A0A1B7LVZ3_9MICC</name>
<dbReference type="OrthoDB" id="9801445at2"/>
<dbReference type="PANTHER" id="PTHR35005:SF1">
    <property type="entry name" value="2-AMINO-5-FORMYLAMINO-6-RIBOSYLAMINOPYRIMIDIN-4(3H)-ONE 5'-MONOPHOSPHATE DEFORMYLASE"/>
    <property type="match status" value="1"/>
</dbReference>
<dbReference type="GO" id="GO:0047789">
    <property type="term" value="F:creatininase activity"/>
    <property type="evidence" value="ECO:0007669"/>
    <property type="project" value="InterPro"/>
</dbReference>
<dbReference type="InterPro" id="IPR024087">
    <property type="entry name" value="Creatininase-like_sf"/>
</dbReference>
<evidence type="ECO:0000256" key="1">
    <source>
        <dbReference type="ARBA" id="ARBA00001947"/>
    </source>
</evidence>
<protein>
    <submittedName>
        <fullName evidence="6">Creatininase</fullName>
    </submittedName>
</protein>
<dbReference type="GO" id="GO:0006602">
    <property type="term" value="P:creatinine catabolic process"/>
    <property type="evidence" value="ECO:0007669"/>
    <property type="project" value="InterPro"/>
</dbReference>
<gene>
    <name evidence="6" type="ORF">A6F49_15155</name>
</gene>
<evidence type="ECO:0000256" key="2">
    <source>
        <dbReference type="ARBA" id="ARBA00022723"/>
    </source>
</evidence>
<accession>A0A1B7LVZ3</accession>
<organism evidence="6 7">
    <name type="scientific">Enteractinococcus helveticum</name>
    <dbReference type="NCBI Taxonomy" id="1837282"/>
    <lineage>
        <taxon>Bacteria</taxon>
        <taxon>Bacillati</taxon>
        <taxon>Actinomycetota</taxon>
        <taxon>Actinomycetes</taxon>
        <taxon>Micrococcales</taxon>
        <taxon>Micrococcaceae</taxon>
    </lineage>
</organism>
<dbReference type="Gene3D" id="3.40.50.10310">
    <property type="entry name" value="Creatininase"/>
    <property type="match status" value="1"/>
</dbReference>
<dbReference type="InterPro" id="IPR003785">
    <property type="entry name" value="Creatininase/forma_Hydrolase"/>
</dbReference>
<dbReference type="GO" id="GO:0009231">
    <property type="term" value="P:riboflavin biosynthetic process"/>
    <property type="evidence" value="ECO:0007669"/>
    <property type="project" value="TreeGrafter"/>
</dbReference>
<evidence type="ECO:0000313" key="7">
    <source>
        <dbReference type="Proteomes" id="UP000078292"/>
    </source>
</evidence>
<reference evidence="6 7" key="1">
    <citation type="submission" date="2016-04" db="EMBL/GenBank/DDBJ databases">
        <title>First whole genome shotgun sequence of the bacterium Enteractinococcus sp. strain UASWS1574.</title>
        <authorList>
            <person name="Crovadore J."/>
            <person name="Chablais R."/>
            <person name="Lefort F."/>
        </authorList>
    </citation>
    <scope>NUCLEOTIDE SEQUENCE [LARGE SCALE GENOMIC DNA]</scope>
    <source>
        <strain evidence="6 7">UASWS1574</strain>
    </source>
</reference>
<comment type="similarity">
    <text evidence="5">Belongs to the creatininase superfamily.</text>
</comment>
<dbReference type="Proteomes" id="UP000078292">
    <property type="component" value="Unassembled WGS sequence"/>
</dbReference>
<keyword evidence="7" id="KW-1185">Reference proteome</keyword>